<dbReference type="SMART" id="SM00460">
    <property type="entry name" value="TGc"/>
    <property type="match status" value="1"/>
</dbReference>
<comment type="caution">
    <text evidence="4">The sequence shown here is derived from an EMBL/GenBank/DDBJ whole genome shotgun (WGS) entry which is preliminary data.</text>
</comment>
<feature type="transmembrane region" description="Helical" evidence="2">
    <location>
        <begin position="59"/>
        <end position="77"/>
    </location>
</feature>
<feature type="transmembrane region" description="Helical" evidence="2">
    <location>
        <begin position="595"/>
        <end position="617"/>
    </location>
</feature>
<keyword evidence="2" id="KW-0472">Membrane</keyword>
<feature type="transmembrane region" description="Helical" evidence="2">
    <location>
        <begin position="212"/>
        <end position="231"/>
    </location>
</feature>
<accession>A0A2R7YY71</accession>
<dbReference type="Pfam" id="PF11992">
    <property type="entry name" value="TgpA_N"/>
    <property type="match status" value="1"/>
</dbReference>
<keyword evidence="2" id="KW-0812">Transmembrane</keyword>
<dbReference type="PANTHER" id="PTHR42736:SF1">
    <property type="entry name" value="PROTEIN-GLUTAMINE GAMMA-GLUTAMYLTRANSFERASE"/>
    <property type="match status" value="1"/>
</dbReference>
<sequence>MGHGGRAMSTTTAPRPVEETVTPTPAPGRPSVTTPIWSAALLVIGSLSLATAWSGLWPALALCAAAVVPLVLVRLVVRAGISPWAGATAVVLLLLLVAYVLAARAETSFVDTVRDAVPRLLTTPRPYPVRADLLVAPMVLTGLVSVLVALRLPSPHRVAPVLGASVLYVAGALLTVGEGDRWGLVAALLLVASVLGWILLDQHREPTSHRIAVAAPLAVAGVGIVAAASLLPSTSPFQPRDVVDPPVVTVVASSPMPQLGAWQARPDDALLEVSGPAVPLRLVTLDGYDGTHWTAPTSYAPLGSRDADVSLPPGRRTRTSTLRVHLTSLGGSWLPTPGWPTAISEERAVVDDETGTAFLATADALDPASGLDPGGAGPTADLTYDVTGRVDEPSPDDLRTAAVPAPDEVSRYLALPNLPVELARFADQAAAGAVTPFERARSIEQLVRERAKLSAKAISGSQLWRITSFLLGEKGDPGARIGTSEQFATSFALLARYNGLPTRVVVGFRAGEQQADGSRVVHGSDAFAWPEVYFEELGWVPFSPAPDDDTFRRDLPQETRAPDDDADEELTPTEPTPSADASTEEAAPPEAPGSVWPLVAAGVAGVVALLALVLAAARALRRHGHRRRGAPGAWAEVLDALHLAGDRPPRHWSASQVAAALDERLAITSAAPIADHAERAAFSPDPVDGAAAWDDERSVRTAVRRSVPVWRRWWWSLDPRVFARR</sequence>
<dbReference type="EMBL" id="PYXZ01000004">
    <property type="protein sequence ID" value="PUA80946.1"/>
    <property type="molecule type" value="Genomic_DNA"/>
</dbReference>
<feature type="domain" description="Transglutaminase-like" evidence="3">
    <location>
        <begin position="478"/>
        <end position="546"/>
    </location>
</feature>
<name>A0A2R7YY71_9ACTN</name>
<dbReference type="InterPro" id="IPR002931">
    <property type="entry name" value="Transglutaminase-like"/>
</dbReference>
<feature type="transmembrane region" description="Helical" evidence="2">
    <location>
        <begin position="159"/>
        <end position="176"/>
    </location>
</feature>
<dbReference type="InterPro" id="IPR052901">
    <property type="entry name" value="Bact_TGase-like"/>
</dbReference>
<dbReference type="SUPFAM" id="SSF54001">
    <property type="entry name" value="Cysteine proteinases"/>
    <property type="match status" value="1"/>
</dbReference>
<feature type="region of interest" description="Disordered" evidence="1">
    <location>
        <begin position="1"/>
        <end position="30"/>
    </location>
</feature>
<keyword evidence="2" id="KW-1133">Transmembrane helix</keyword>
<evidence type="ECO:0000256" key="1">
    <source>
        <dbReference type="SAM" id="MobiDB-lite"/>
    </source>
</evidence>
<dbReference type="Pfam" id="PF01841">
    <property type="entry name" value="Transglut_core"/>
    <property type="match status" value="1"/>
</dbReference>
<dbReference type="AlphaFoldDB" id="A0A2R7YY71"/>
<evidence type="ECO:0000259" key="3">
    <source>
        <dbReference type="SMART" id="SM00460"/>
    </source>
</evidence>
<dbReference type="InterPro" id="IPR038765">
    <property type="entry name" value="Papain-like_cys_pep_sf"/>
</dbReference>
<gene>
    <name evidence="4" type="ORF">C7S10_11145</name>
</gene>
<evidence type="ECO:0000313" key="4">
    <source>
        <dbReference type="EMBL" id="PUA80946.1"/>
    </source>
</evidence>
<feature type="region of interest" description="Disordered" evidence="1">
    <location>
        <begin position="548"/>
        <end position="591"/>
    </location>
</feature>
<protein>
    <recommendedName>
        <fullName evidence="3">Transglutaminase-like domain-containing protein</fullName>
    </recommendedName>
</protein>
<feature type="transmembrane region" description="Helical" evidence="2">
    <location>
        <begin position="84"/>
        <end position="102"/>
    </location>
</feature>
<dbReference type="PANTHER" id="PTHR42736">
    <property type="entry name" value="PROTEIN-GLUTAMINE GAMMA-GLUTAMYLTRANSFERASE"/>
    <property type="match status" value="1"/>
</dbReference>
<keyword evidence="5" id="KW-1185">Reference proteome</keyword>
<organism evidence="4 5">
    <name type="scientific">Nocardioides currus</name>
    <dbReference type="NCBI Taxonomy" id="2133958"/>
    <lineage>
        <taxon>Bacteria</taxon>
        <taxon>Bacillati</taxon>
        <taxon>Actinomycetota</taxon>
        <taxon>Actinomycetes</taxon>
        <taxon>Propionibacteriales</taxon>
        <taxon>Nocardioidaceae</taxon>
        <taxon>Nocardioides</taxon>
    </lineage>
</organism>
<feature type="transmembrane region" description="Helical" evidence="2">
    <location>
        <begin position="182"/>
        <end position="200"/>
    </location>
</feature>
<evidence type="ECO:0000313" key="5">
    <source>
        <dbReference type="Proteomes" id="UP000244867"/>
    </source>
</evidence>
<feature type="compositionally biased region" description="Basic and acidic residues" evidence="1">
    <location>
        <begin position="549"/>
        <end position="563"/>
    </location>
</feature>
<dbReference type="Proteomes" id="UP000244867">
    <property type="component" value="Unassembled WGS sequence"/>
</dbReference>
<proteinExistence type="predicted"/>
<feature type="compositionally biased region" description="Low complexity" evidence="1">
    <location>
        <begin position="10"/>
        <end position="23"/>
    </location>
</feature>
<dbReference type="InterPro" id="IPR021878">
    <property type="entry name" value="TgpA_N"/>
</dbReference>
<evidence type="ECO:0000256" key="2">
    <source>
        <dbReference type="SAM" id="Phobius"/>
    </source>
</evidence>
<reference evidence="4 5" key="1">
    <citation type="submission" date="2018-03" db="EMBL/GenBank/DDBJ databases">
        <authorList>
            <person name="Keele B.F."/>
        </authorList>
    </citation>
    <scope>NUCLEOTIDE SEQUENCE [LARGE SCALE GENOMIC DNA]</scope>
    <source>
        <strain evidence="4 5">IB-3</strain>
    </source>
</reference>
<feature type="transmembrane region" description="Helical" evidence="2">
    <location>
        <begin position="133"/>
        <end position="152"/>
    </location>
</feature>
<dbReference type="Gene3D" id="3.10.620.30">
    <property type="match status" value="1"/>
</dbReference>